<dbReference type="InterPro" id="IPR037171">
    <property type="entry name" value="NagB/RpiA_transferase-like"/>
</dbReference>
<keyword evidence="1" id="KW-0963">Cytoplasm</keyword>
<dbReference type="EC" id="4.1.3.6" evidence="1"/>
<reference evidence="2" key="1">
    <citation type="submission" date="2022-08" db="EMBL/GenBank/DDBJ databases">
        <authorList>
            <person name="Bogun A."/>
            <person name="Kislichkina A."/>
            <person name="Solomentsev V."/>
            <person name="Skryabin Y."/>
            <person name="Sizova A."/>
            <person name="Platonov M."/>
            <person name="Dentovskaya S."/>
        </authorList>
    </citation>
    <scope>NUCLEOTIDE SEQUENCE</scope>
    <source>
        <strain evidence="2">SCPM-O-B-7604</strain>
    </source>
</reference>
<dbReference type="EMBL" id="CP104006">
    <property type="protein sequence ID" value="UWM44312.1"/>
    <property type="molecule type" value="Genomic_DNA"/>
</dbReference>
<dbReference type="RefSeq" id="WP_050111053.1">
    <property type="nucleotide sequence ID" value="NZ_CABHWO010000118.1"/>
</dbReference>
<dbReference type="EC" id="2.8.3.10" evidence="1"/>
<evidence type="ECO:0000313" key="3">
    <source>
        <dbReference type="Proteomes" id="UP001057860"/>
    </source>
</evidence>
<dbReference type="NCBIfam" id="TIGR01584">
    <property type="entry name" value="citF"/>
    <property type="match status" value="1"/>
</dbReference>
<dbReference type="GO" id="GO:0008814">
    <property type="term" value="F:citrate CoA-transferase activity"/>
    <property type="evidence" value="ECO:0007669"/>
    <property type="project" value="UniProtKB-EC"/>
</dbReference>
<comment type="catalytic activity">
    <reaction evidence="1">
        <text>citrate = oxaloacetate + acetate</text>
        <dbReference type="Rhea" id="RHEA:10760"/>
        <dbReference type="ChEBI" id="CHEBI:16452"/>
        <dbReference type="ChEBI" id="CHEBI:16947"/>
        <dbReference type="ChEBI" id="CHEBI:30089"/>
        <dbReference type="EC" id="4.1.3.6"/>
    </reaction>
</comment>
<comment type="subcellular location">
    <subcellularLocation>
        <location evidence="1">Cytoplasm</location>
    </subcellularLocation>
</comment>
<dbReference type="SUPFAM" id="SSF100950">
    <property type="entry name" value="NagB/RpiA/CoA transferase-like"/>
    <property type="match status" value="2"/>
</dbReference>
<name>A0ABY5UQA3_9GAMM</name>
<sequence>MNRQQRVESLRHCQDNSPAYHLYQNTSKANLQAQKPRNIKICDSLESTIRRSGLQDGMTISFHHAFRAGDLTLNLVMNAIAAMGFKNLRLASSSLSDCHSPLVEHIRNGVVSEIYTSGMRGPLAEEVSRGLLAKPVQVHSHGGRVNLIESGELTIDVAFIGVPACDEFGNTNGFSGNACCGSLGYARVDAEYADCVVLLTEALVAYPHHPASITQDQVDLIVQVEQVGDADKIGADTTRMTSNPRELLIARRAADVIAGSGYFVDGFSLQTGTGGASLAVTRFLEDKMLRRNITAAFALGGITSTMVELHEKGLITKLLDVQSFDRQAAASLARNPRHIEISANQYANFSSKGASVDRLDVVVLSALEIDTGFNVNVLTGSDGVLRGASGGHCDTAVAARLSIIVAPLVRGRIPTLVNEVTTCVTPGSSVDILVTDHGIAVNPARPELAERLQQAGLPVVTIDWLYQRALILTGAPKPIQFTDRVVAVVRYRDGSVIDVVHQIQE</sequence>
<dbReference type="GO" id="GO:0008815">
    <property type="term" value="F:citrate (pro-3S)-lyase activity"/>
    <property type="evidence" value="ECO:0007669"/>
    <property type="project" value="UniProtKB-EC"/>
</dbReference>
<proteinExistence type="predicted"/>
<evidence type="ECO:0000256" key="1">
    <source>
        <dbReference type="PIRNR" id="PIRNR009451"/>
    </source>
</evidence>
<evidence type="ECO:0000313" key="2">
    <source>
        <dbReference type="EMBL" id="UWM44312.1"/>
    </source>
</evidence>
<keyword evidence="1 2" id="KW-0808">Transferase</keyword>
<accession>A0ABY5UQA3</accession>
<dbReference type="GeneID" id="75141677"/>
<dbReference type="Gene3D" id="3.40.1080.10">
    <property type="entry name" value="Glutaconate Coenzyme A-transferase"/>
    <property type="match status" value="2"/>
</dbReference>
<dbReference type="InterPro" id="IPR006472">
    <property type="entry name" value="Citrate_lyase_asu"/>
</dbReference>
<protein>
    <recommendedName>
        <fullName evidence="1">Citrate lyase alpha chain</fullName>
        <shortName evidence="1">Citrase alpha chain</shortName>
        <ecNumber evidence="1">2.8.3.10</ecNumber>
        <ecNumber evidence="1">4.1.3.6</ecNumber>
    </recommendedName>
    <alternativeName>
        <fullName evidence="1">Citrate (pro-3S)-lyase alpha chain</fullName>
    </alternativeName>
    <alternativeName>
        <fullName evidence="1">Citrate CoA-transferase subunit</fullName>
    </alternativeName>
</protein>
<keyword evidence="1 2" id="KW-0456">Lyase</keyword>
<organism evidence="2 3">
    <name type="scientific">Yersinia alsatica</name>
    <dbReference type="NCBI Taxonomy" id="2890317"/>
    <lineage>
        <taxon>Bacteria</taxon>
        <taxon>Pseudomonadati</taxon>
        <taxon>Pseudomonadota</taxon>
        <taxon>Gammaproteobacteria</taxon>
        <taxon>Enterobacterales</taxon>
        <taxon>Yersiniaceae</taxon>
        <taxon>Yersinia</taxon>
    </lineage>
</organism>
<comment type="catalytic activity">
    <reaction evidence="1">
        <text>citrate + acetyl-CoA = (3S)-citryl-CoA + acetate</text>
        <dbReference type="Rhea" id="RHEA:19405"/>
        <dbReference type="ChEBI" id="CHEBI:16947"/>
        <dbReference type="ChEBI" id="CHEBI:30089"/>
        <dbReference type="ChEBI" id="CHEBI:57288"/>
        <dbReference type="ChEBI" id="CHEBI:57321"/>
        <dbReference type="EC" id="2.8.3.10"/>
    </reaction>
</comment>
<dbReference type="PIRSF" id="PIRSF009451">
    <property type="entry name" value="Citrt_lyas_alpha"/>
    <property type="match status" value="1"/>
</dbReference>
<keyword evidence="3" id="KW-1185">Reference proteome</keyword>
<dbReference type="Pfam" id="PF04223">
    <property type="entry name" value="CitF"/>
    <property type="match status" value="1"/>
</dbReference>
<dbReference type="PANTHER" id="PTHR40596:SF1">
    <property type="entry name" value="CITRATE LYASE ALPHA CHAIN"/>
    <property type="match status" value="1"/>
</dbReference>
<dbReference type="PANTHER" id="PTHR40596">
    <property type="entry name" value="CITRATE LYASE ALPHA CHAIN"/>
    <property type="match status" value="1"/>
</dbReference>
<gene>
    <name evidence="2" type="primary">citF</name>
    <name evidence="2" type="ORF">N0H69_16720</name>
</gene>
<dbReference type="Proteomes" id="UP001057860">
    <property type="component" value="Chromosome"/>
</dbReference>